<feature type="transmembrane region" description="Helical" evidence="2">
    <location>
        <begin position="233"/>
        <end position="257"/>
    </location>
</feature>
<dbReference type="AlphaFoldDB" id="A0AAD7U503"/>
<keyword evidence="2" id="KW-1133">Transmembrane helix</keyword>
<dbReference type="Proteomes" id="UP001230188">
    <property type="component" value="Unassembled WGS sequence"/>
</dbReference>
<dbReference type="PANTHER" id="PTHR11319:SF35">
    <property type="entry name" value="OUTER MEMBRANE PROTEIN PMPC-RELATED"/>
    <property type="match status" value="1"/>
</dbReference>
<protein>
    <submittedName>
        <fullName evidence="3">Uncharacterized protein</fullName>
    </submittedName>
</protein>
<feature type="compositionally biased region" description="Basic and acidic residues" evidence="1">
    <location>
        <begin position="562"/>
        <end position="574"/>
    </location>
</feature>
<dbReference type="PANTHER" id="PTHR11319">
    <property type="entry name" value="G PROTEIN-COUPLED RECEPTOR-RELATED"/>
    <property type="match status" value="1"/>
</dbReference>
<sequence length="671" mass="75359">MECDESKWPTKLEDIYVSRGYWRATDLSTEVYECRLDNACLGGPNVDEQCARGHHGALCAACERNYYLDLARNRCVECSSRVSPGKILAACAIALSCVVLLVGVLSVRFGLKRVTNAMKEAMAGECTGKGENDTVVVHAFDDDDPERRRSNSEEQDAQAAEERNQKFWKSVLVKLKIVVAAYQIASSVTWVLPTLKFPTITTSWLRALNFLNLDLSSLATTDCWMHTTFYGKFLFATIAPVVIVTLGALVVGIYILFWRPKKRSDAPTREEEEHRVDAIEERAYYALLLLLYVCLPGCSSYTFRYFGCRKLDRGVGRNELNVLLVDPDLRCAGKRYKSSLQLVLMMIVVWPIGVPACFAILLWRNRHKINPKMPDAASADAAYASLLGFDADRDRFFQSVQQRWKIEAREQDESIKWLEFLYEEYEPRCMYFPLVELARRIFLTGILGMLHPGSPSQIYVGFVAASVLYRIYIAQKPYIVDSDDIVSEAAQTQAVIMYFGALVVYASNELNHKQGVFDSTIFGVLLIFIYSLAFFFASWHILVDVFGYNPYEALCACCRRKKQDDGPESPRSRESNPTPLATNAMPVATSNHSQPVDLARVVLPSPRALASLDGESSPENGPIPKDDESLFEQPCRDVVYQEQQAPQESVLPTEVSSLSDIALIYPDCASS</sequence>
<feature type="region of interest" description="Disordered" evidence="1">
    <location>
        <begin position="610"/>
        <end position="629"/>
    </location>
</feature>
<name>A0AAD7U503_9STRA</name>
<feature type="transmembrane region" description="Helical" evidence="2">
    <location>
        <begin position="485"/>
        <end position="507"/>
    </location>
</feature>
<accession>A0AAD7U503</accession>
<feature type="transmembrane region" description="Helical" evidence="2">
    <location>
        <begin position="456"/>
        <end position="473"/>
    </location>
</feature>
<feature type="region of interest" description="Disordered" evidence="1">
    <location>
        <begin position="562"/>
        <end position="588"/>
    </location>
</feature>
<reference evidence="3" key="1">
    <citation type="submission" date="2023-01" db="EMBL/GenBank/DDBJ databases">
        <title>Metagenome sequencing of chrysophaentin producing Chrysophaeum taylorii.</title>
        <authorList>
            <person name="Davison J."/>
            <person name="Bewley C."/>
        </authorList>
    </citation>
    <scope>NUCLEOTIDE SEQUENCE</scope>
    <source>
        <strain evidence="3">NIES-1699</strain>
    </source>
</reference>
<evidence type="ECO:0000256" key="1">
    <source>
        <dbReference type="SAM" id="MobiDB-lite"/>
    </source>
</evidence>
<proteinExistence type="predicted"/>
<gene>
    <name evidence="3" type="ORF">CTAYLR_005533</name>
</gene>
<feature type="transmembrane region" description="Helical" evidence="2">
    <location>
        <begin position="519"/>
        <end position="542"/>
    </location>
</feature>
<keyword evidence="2" id="KW-0812">Transmembrane</keyword>
<keyword evidence="2" id="KW-0472">Membrane</keyword>
<evidence type="ECO:0000313" key="3">
    <source>
        <dbReference type="EMBL" id="KAJ8598203.1"/>
    </source>
</evidence>
<feature type="transmembrane region" description="Helical" evidence="2">
    <location>
        <begin position="283"/>
        <end position="303"/>
    </location>
</feature>
<dbReference type="EMBL" id="JAQMWT010000684">
    <property type="protein sequence ID" value="KAJ8598203.1"/>
    <property type="molecule type" value="Genomic_DNA"/>
</dbReference>
<organism evidence="3 4">
    <name type="scientific">Chrysophaeum taylorii</name>
    <dbReference type="NCBI Taxonomy" id="2483200"/>
    <lineage>
        <taxon>Eukaryota</taxon>
        <taxon>Sar</taxon>
        <taxon>Stramenopiles</taxon>
        <taxon>Ochrophyta</taxon>
        <taxon>Pelagophyceae</taxon>
        <taxon>Pelagomonadales</taxon>
        <taxon>Pelagomonadaceae</taxon>
        <taxon>Chrysophaeum</taxon>
    </lineage>
</organism>
<keyword evidence="4" id="KW-1185">Reference proteome</keyword>
<feature type="region of interest" description="Disordered" evidence="1">
    <location>
        <begin position="141"/>
        <end position="160"/>
    </location>
</feature>
<feature type="transmembrane region" description="Helical" evidence="2">
    <location>
        <begin position="87"/>
        <end position="111"/>
    </location>
</feature>
<feature type="transmembrane region" description="Helical" evidence="2">
    <location>
        <begin position="171"/>
        <end position="192"/>
    </location>
</feature>
<feature type="transmembrane region" description="Helical" evidence="2">
    <location>
        <begin position="342"/>
        <end position="363"/>
    </location>
</feature>
<evidence type="ECO:0000313" key="4">
    <source>
        <dbReference type="Proteomes" id="UP001230188"/>
    </source>
</evidence>
<evidence type="ECO:0000256" key="2">
    <source>
        <dbReference type="SAM" id="Phobius"/>
    </source>
</evidence>
<comment type="caution">
    <text evidence="3">The sequence shown here is derived from an EMBL/GenBank/DDBJ whole genome shotgun (WGS) entry which is preliminary data.</text>
</comment>